<feature type="transmembrane region" description="Helical" evidence="5">
    <location>
        <begin position="548"/>
        <end position="567"/>
    </location>
</feature>
<reference evidence="7" key="1">
    <citation type="submission" date="2016-11" db="UniProtKB">
        <authorList>
            <consortium name="WormBaseParasite"/>
        </authorList>
    </citation>
    <scope>IDENTIFICATION</scope>
</reference>
<feature type="transmembrane region" description="Helical" evidence="5">
    <location>
        <begin position="87"/>
        <end position="112"/>
    </location>
</feature>
<dbReference type="GO" id="GO:0016020">
    <property type="term" value="C:membrane"/>
    <property type="evidence" value="ECO:0007669"/>
    <property type="project" value="UniProtKB-SubCell"/>
</dbReference>
<keyword evidence="3 5" id="KW-1133">Transmembrane helix</keyword>
<evidence type="ECO:0000313" key="7">
    <source>
        <dbReference type="WBParaSite" id="L893_g15046.t2"/>
    </source>
</evidence>
<dbReference type="InterPro" id="IPR019408">
    <property type="entry name" value="7TM_GPCR_serpentine_rcpt_Srab"/>
</dbReference>
<feature type="transmembrane region" description="Helical" evidence="5">
    <location>
        <begin position="329"/>
        <end position="350"/>
    </location>
</feature>
<sequence length="624" mass="70722">MIVAAALSEYFYMMIPITATFVNMCRIFVHKPLSKMWKQSPPLAVLFTSTCMMLMIDAVMVAVWLMLLLQILPNVPENYNVVFAPAVFRVALQLIYAITNAALFAQRVYIILIPGGLLRTANKVIVTVEILASFTAASIGVIPNVLLIPAHTVPLPEGCFSANCSNVLPGRTFSATTTLVLSICTVFLGAALQYVYYRYQKTSATPVKEAEKLHLFARYTFNIRLLLETVPYFVDLLLTNVQGGMDGNAAHVFVGPYDFCDLAEQLANSRYYKAVLGVRLVATSLGALMCAFLLRSKVSWIFVHGYDIVGDHKMNTIILHVHARILLKYHIIVSLLLAVNYFAITVFEIVRTMRDVHYCDHLMPRWLSFWPHFVTGNLVYCQTFSSFFIIVERLLCTFRIRTYELLDLRKPLLLFLAIMTGSIIFISYFMLVRTASWEMSLFYLAFEDPGNMEYGTAYMFAHISVDFFSMIICKVVHVLNRRAKKVFLQKTVFLKKQLGSQLSSKLQIRQNIALSSTLMPVVFFHFVISAGSALVISLFALTNWKNDLVTTILVAESFAVFPLYSIIMPAVFHCSHRTLTLGWTESFFVTRGSKVGSVTDGKSKEFERFFKMFDEMMENARSRS</sequence>
<dbReference type="Pfam" id="PF10292">
    <property type="entry name" value="7TM_GPCR_Srab"/>
    <property type="match status" value="1"/>
</dbReference>
<keyword evidence="4 5" id="KW-0472">Membrane</keyword>
<evidence type="ECO:0000256" key="3">
    <source>
        <dbReference type="ARBA" id="ARBA00022989"/>
    </source>
</evidence>
<evidence type="ECO:0000256" key="2">
    <source>
        <dbReference type="ARBA" id="ARBA00022692"/>
    </source>
</evidence>
<evidence type="ECO:0000313" key="6">
    <source>
        <dbReference type="Proteomes" id="UP000095287"/>
    </source>
</evidence>
<accession>A0A1I7YD06</accession>
<feature type="transmembrane region" description="Helical" evidence="5">
    <location>
        <begin position="124"/>
        <end position="148"/>
    </location>
</feature>
<dbReference type="Proteomes" id="UP000095287">
    <property type="component" value="Unplaced"/>
</dbReference>
<dbReference type="WBParaSite" id="L893_g15046.t2">
    <property type="protein sequence ID" value="L893_g15046.t2"/>
    <property type="gene ID" value="L893_g15046"/>
</dbReference>
<feature type="transmembrane region" description="Helical" evidence="5">
    <location>
        <begin position="175"/>
        <end position="196"/>
    </location>
</feature>
<comment type="subcellular location">
    <subcellularLocation>
        <location evidence="1">Membrane</location>
        <topology evidence="1">Multi-pass membrane protein</topology>
    </subcellularLocation>
</comment>
<dbReference type="PANTHER" id="PTHR46561">
    <property type="entry name" value="SERPENTINE RECEPTOR, CLASS AB (CLASS A-LIKE)-RELATED"/>
    <property type="match status" value="1"/>
</dbReference>
<organism evidence="6 7">
    <name type="scientific">Steinernema glaseri</name>
    <dbReference type="NCBI Taxonomy" id="37863"/>
    <lineage>
        <taxon>Eukaryota</taxon>
        <taxon>Metazoa</taxon>
        <taxon>Ecdysozoa</taxon>
        <taxon>Nematoda</taxon>
        <taxon>Chromadorea</taxon>
        <taxon>Rhabditida</taxon>
        <taxon>Tylenchina</taxon>
        <taxon>Panagrolaimomorpha</taxon>
        <taxon>Strongyloidoidea</taxon>
        <taxon>Steinernematidae</taxon>
        <taxon>Steinernema</taxon>
    </lineage>
</organism>
<protein>
    <submittedName>
        <fullName evidence="7">G protein-coupled receptor</fullName>
    </submittedName>
</protein>
<evidence type="ECO:0000256" key="1">
    <source>
        <dbReference type="ARBA" id="ARBA00004141"/>
    </source>
</evidence>
<proteinExistence type="predicted"/>
<keyword evidence="6" id="KW-1185">Reference proteome</keyword>
<feature type="transmembrane region" description="Helical" evidence="5">
    <location>
        <begin position="370"/>
        <end position="391"/>
    </location>
</feature>
<dbReference type="InterPro" id="IPR053286">
    <property type="entry name" value="Nematode_rcpt-like_srab"/>
</dbReference>
<keyword evidence="2 5" id="KW-0812">Transmembrane</keyword>
<feature type="transmembrane region" description="Helical" evidence="5">
    <location>
        <begin position="41"/>
        <end position="67"/>
    </location>
</feature>
<evidence type="ECO:0000256" key="5">
    <source>
        <dbReference type="SAM" id="Phobius"/>
    </source>
</evidence>
<feature type="transmembrane region" description="Helical" evidence="5">
    <location>
        <begin position="518"/>
        <end position="542"/>
    </location>
</feature>
<dbReference type="AlphaFoldDB" id="A0A1I7YD06"/>
<dbReference type="PANTHER" id="PTHR46561:SF11">
    <property type="entry name" value="SERPENTINE RECEPTOR CLASS ALPHA_BETA-14"/>
    <property type="match status" value="1"/>
</dbReference>
<name>A0A1I7YD06_9BILA</name>
<feature type="transmembrane region" description="Helical" evidence="5">
    <location>
        <begin position="412"/>
        <end position="431"/>
    </location>
</feature>
<feature type="transmembrane region" description="Helical" evidence="5">
    <location>
        <begin position="457"/>
        <end position="479"/>
    </location>
</feature>
<feature type="transmembrane region" description="Helical" evidence="5">
    <location>
        <begin position="12"/>
        <end position="29"/>
    </location>
</feature>
<evidence type="ECO:0000256" key="4">
    <source>
        <dbReference type="ARBA" id="ARBA00023136"/>
    </source>
</evidence>